<evidence type="ECO:0000313" key="2">
    <source>
        <dbReference type="EMBL" id="KAL0811684.1"/>
    </source>
</evidence>
<proteinExistence type="predicted"/>
<gene>
    <name evidence="2" type="ORF">ABMA28_009131</name>
</gene>
<feature type="compositionally biased region" description="Basic residues" evidence="1">
    <location>
        <begin position="36"/>
        <end position="46"/>
    </location>
</feature>
<dbReference type="EMBL" id="JBEDNZ010000023">
    <property type="protein sequence ID" value="KAL0811684.1"/>
    <property type="molecule type" value="Genomic_DNA"/>
</dbReference>
<evidence type="ECO:0000313" key="3">
    <source>
        <dbReference type="Proteomes" id="UP001549921"/>
    </source>
</evidence>
<accession>A0ABD0SC96</accession>
<organism evidence="2 3">
    <name type="scientific">Loxostege sticticalis</name>
    <name type="common">Beet webworm moth</name>
    <dbReference type="NCBI Taxonomy" id="481309"/>
    <lineage>
        <taxon>Eukaryota</taxon>
        <taxon>Metazoa</taxon>
        <taxon>Ecdysozoa</taxon>
        <taxon>Arthropoda</taxon>
        <taxon>Hexapoda</taxon>
        <taxon>Insecta</taxon>
        <taxon>Pterygota</taxon>
        <taxon>Neoptera</taxon>
        <taxon>Endopterygota</taxon>
        <taxon>Lepidoptera</taxon>
        <taxon>Glossata</taxon>
        <taxon>Ditrysia</taxon>
        <taxon>Pyraloidea</taxon>
        <taxon>Crambidae</taxon>
        <taxon>Pyraustinae</taxon>
        <taxon>Loxostege</taxon>
    </lineage>
</organism>
<protein>
    <submittedName>
        <fullName evidence="2">Uncharacterized protein</fullName>
    </submittedName>
</protein>
<dbReference type="AlphaFoldDB" id="A0ABD0SC96"/>
<reference evidence="2 3" key="1">
    <citation type="submission" date="2024-06" db="EMBL/GenBank/DDBJ databases">
        <title>A chromosome-level genome assembly of beet webworm, Loxostege sticticalis.</title>
        <authorList>
            <person name="Zhang Y."/>
        </authorList>
    </citation>
    <scope>NUCLEOTIDE SEQUENCE [LARGE SCALE GENOMIC DNA]</scope>
    <source>
        <strain evidence="2">AQ028</strain>
        <tissue evidence="2">Male pupae</tissue>
    </source>
</reference>
<sequence>MPPPCTPDKSKTRKRYRKEKADGESSSETPSGEVARKKKTVPKKVKSACATPSTSHYAGVGEAQQKLSALKRRHKDKELKERAAAYEQKTREAKRKHGYGSPLLLLENKTVPELQQVVLDEAWAIANNASMCSNLKGTIEKAFKERAANLRSVMEELLRRSLSEETLRMQATIDRLLAEVERSLVRCKCTATPPP</sequence>
<evidence type="ECO:0000256" key="1">
    <source>
        <dbReference type="SAM" id="MobiDB-lite"/>
    </source>
</evidence>
<name>A0ABD0SC96_LOXSC</name>
<feature type="region of interest" description="Disordered" evidence="1">
    <location>
        <begin position="1"/>
        <end position="62"/>
    </location>
</feature>
<comment type="caution">
    <text evidence="2">The sequence shown here is derived from an EMBL/GenBank/DDBJ whole genome shotgun (WGS) entry which is preliminary data.</text>
</comment>
<dbReference type="Proteomes" id="UP001549921">
    <property type="component" value="Unassembled WGS sequence"/>
</dbReference>